<comment type="subcellular location">
    <subcellularLocation>
        <location evidence="2">Cell membrane</location>
        <topology evidence="2">Multi-pass membrane protein</topology>
    </subcellularLocation>
</comment>
<keyword evidence="7 13" id="KW-0812">Transmembrane</keyword>
<dbReference type="InterPro" id="IPR003661">
    <property type="entry name" value="HisK_dim/P_dom"/>
</dbReference>
<dbReference type="Gene3D" id="3.30.565.10">
    <property type="entry name" value="Histidine kinase-like ATPase, C-terminal domain"/>
    <property type="match status" value="1"/>
</dbReference>
<evidence type="ECO:0000256" key="5">
    <source>
        <dbReference type="ARBA" id="ARBA00022553"/>
    </source>
</evidence>
<accession>A0A3B1A959</accession>
<dbReference type="InterPro" id="IPR004358">
    <property type="entry name" value="Sig_transdc_His_kin-like_C"/>
</dbReference>
<keyword evidence="10" id="KW-0067">ATP-binding</keyword>
<dbReference type="AlphaFoldDB" id="A0A3B1A959"/>
<dbReference type="PANTHER" id="PTHR43065:SF10">
    <property type="entry name" value="PEROXIDE STRESS-ACTIVATED HISTIDINE KINASE MAK3"/>
    <property type="match status" value="1"/>
</dbReference>
<reference evidence="16" key="1">
    <citation type="submission" date="2018-06" db="EMBL/GenBank/DDBJ databases">
        <authorList>
            <person name="Zhirakovskaya E."/>
        </authorList>
    </citation>
    <scope>NUCLEOTIDE SEQUENCE</scope>
</reference>
<keyword evidence="9" id="KW-0418">Kinase</keyword>
<dbReference type="GO" id="GO:0005524">
    <property type="term" value="F:ATP binding"/>
    <property type="evidence" value="ECO:0007669"/>
    <property type="project" value="UniProtKB-KW"/>
</dbReference>
<dbReference type="SMART" id="SM00388">
    <property type="entry name" value="HisKA"/>
    <property type="match status" value="1"/>
</dbReference>
<dbReference type="Pfam" id="PF02518">
    <property type="entry name" value="HATPase_c"/>
    <property type="match status" value="1"/>
</dbReference>
<dbReference type="Pfam" id="PF21623">
    <property type="entry name" value="HK_sensor_dom_bact"/>
    <property type="match status" value="1"/>
</dbReference>
<keyword evidence="5" id="KW-0597">Phosphoprotein</keyword>
<evidence type="ECO:0000259" key="15">
    <source>
        <dbReference type="PROSITE" id="PS50885"/>
    </source>
</evidence>
<dbReference type="InterPro" id="IPR036890">
    <property type="entry name" value="HATPase_C_sf"/>
</dbReference>
<evidence type="ECO:0000256" key="6">
    <source>
        <dbReference type="ARBA" id="ARBA00022679"/>
    </source>
</evidence>
<keyword evidence="8" id="KW-0547">Nucleotide-binding</keyword>
<evidence type="ECO:0000256" key="2">
    <source>
        <dbReference type="ARBA" id="ARBA00004651"/>
    </source>
</evidence>
<feature type="domain" description="Histidine kinase" evidence="14">
    <location>
        <begin position="416"/>
        <end position="632"/>
    </location>
</feature>
<evidence type="ECO:0000256" key="10">
    <source>
        <dbReference type="ARBA" id="ARBA00022840"/>
    </source>
</evidence>
<keyword evidence="6" id="KW-0808">Transferase</keyword>
<dbReference type="SUPFAM" id="SSF55874">
    <property type="entry name" value="ATPase domain of HSP90 chaperone/DNA topoisomerase II/histidine kinase"/>
    <property type="match status" value="1"/>
</dbReference>
<evidence type="ECO:0000256" key="8">
    <source>
        <dbReference type="ARBA" id="ARBA00022741"/>
    </source>
</evidence>
<dbReference type="Pfam" id="PF00672">
    <property type="entry name" value="HAMP"/>
    <property type="match status" value="1"/>
</dbReference>
<dbReference type="InterPro" id="IPR029151">
    <property type="entry name" value="Sensor-like_sf"/>
</dbReference>
<dbReference type="Gene3D" id="1.10.287.130">
    <property type="match status" value="1"/>
</dbReference>
<dbReference type="GO" id="GO:0000155">
    <property type="term" value="F:phosphorelay sensor kinase activity"/>
    <property type="evidence" value="ECO:0007669"/>
    <property type="project" value="InterPro"/>
</dbReference>
<comment type="catalytic activity">
    <reaction evidence="1">
        <text>ATP + protein L-histidine = ADP + protein N-phospho-L-histidine.</text>
        <dbReference type="EC" id="2.7.13.3"/>
    </reaction>
</comment>
<evidence type="ECO:0000256" key="1">
    <source>
        <dbReference type="ARBA" id="ARBA00000085"/>
    </source>
</evidence>
<dbReference type="EMBL" id="UOFT01000040">
    <property type="protein sequence ID" value="VAW94749.1"/>
    <property type="molecule type" value="Genomic_DNA"/>
</dbReference>
<evidence type="ECO:0000256" key="3">
    <source>
        <dbReference type="ARBA" id="ARBA00012438"/>
    </source>
</evidence>
<keyword evidence="11 13" id="KW-1133">Transmembrane helix</keyword>
<dbReference type="PROSITE" id="PS50109">
    <property type="entry name" value="HIS_KIN"/>
    <property type="match status" value="1"/>
</dbReference>
<dbReference type="SMART" id="SM00304">
    <property type="entry name" value="HAMP"/>
    <property type="match status" value="1"/>
</dbReference>
<feature type="transmembrane region" description="Helical" evidence="13">
    <location>
        <begin position="321"/>
        <end position="339"/>
    </location>
</feature>
<dbReference type="InterPro" id="IPR048760">
    <property type="entry name" value="VP0354-like_sensor_dom"/>
</dbReference>
<evidence type="ECO:0000256" key="12">
    <source>
        <dbReference type="ARBA" id="ARBA00023012"/>
    </source>
</evidence>
<name>A0A3B1A959_9ZZZZ</name>
<keyword evidence="13" id="KW-0472">Membrane</keyword>
<dbReference type="SUPFAM" id="SSF158472">
    <property type="entry name" value="HAMP domain-like"/>
    <property type="match status" value="1"/>
</dbReference>
<dbReference type="InterPro" id="IPR003594">
    <property type="entry name" value="HATPase_dom"/>
</dbReference>
<dbReference type="CDD" id="cd00082">
    <property type="entry name" value="HisKA"/>
    <property type="match status" value="1"/>
</dbReference>
<protein>
    <recommendedName>
        <fullName evidence="3">histidine kinase</fullName>
        <ecNumber evidence="3">2.7.13.3</ecNumber>
    </recommendedName>
</protein>
<feature type="domain" description="HAMP" evidence="15">
    <location>
        <begin position="340"/>
        <end position="392"/>
    </location>
</feature>
<dbReference type="PRINTS" id="PR00344">
    <property type="entry name" value="BCTRLSENSOR"/>
</dbReference>
<evidence type="ECO:0000256" key="4">
    <source>
        <dbReference type="ARBA" id="ARBA00022475"/>
    </source>
</evidence>
<dbReference type="InterPro" id="IPR036097">
    <property type="entry name" value="HisK_dim/P_sf"/>
</dbReference>
<evidence type="ECO:0000256" key="9">
    <source>
        <dbReference type="ARBA" id="ARBA00022777"/>
    </source>
</evidence>
<dbReference type="SUPFAM" id="SSF47384">
    <property type="entry name" value="Homodimeric domain of signal transducing histidine kinase"/>
    <property type="match status" value="1"/>
</dbReference>
<dbReference type="PANTHER" id="PTHR43065">
    <property type="entry name" value="SENSOR HISTIDINE KINASE"/>
    <property type="match status" value="1"/>
</dbReference>
<proteinExistence type="predicted"/>
<keyword evidence="12" id="KW-0902">Two-component regulatory system</keyword>
<dbReference type="SUPFAM" id="SSF103190">
    <property type="entry name" value="Sensory domain-like"/>
    <property type="match status" value="1"/>
</dbReference>
<dbReference type="SMART" id="SM00387">
    <property type="entry name" value="HATPase_c"/>
    <property type="match status" value="1"/>
</dbReference>
<evidence type="ECO:0000256" key="11">
    <source>
        <dbReference type="ARBA" id="ARBA00022989"/>
    </source>
</evidence>
<keyword evidence="4" id="KW-1003">Cell membrane</keyword>
<dbReference type="InterPro" id="IPR003660">
    <property type="entry name" value="HAMP_dom"/>
</dbReference>
<dbReference type="EC" id="2.7.13.3" evidence="3"/>
<evidence type="ECO:0000256" key="7">
    <source>
        <dbReference type="ARBA" id="ARBA00022692"/>
    </source>
</evidence>
<dbReference type="Gene3D" id="6.10.340.10">
    <property type="match status" value="1"/>
</dbReference>
<dbReference type="CDD" id="cd06225">
    <property type="entry name" value="HAMP"/>
    <property type="match status" value="1"/>
</dbReference>
<evidence type="ECO:0000313" key="16">
    <source>
        <dbReference type="EMBL" id="VAW94749.1"/>
    </source>
</evidence>
<evidence type="ECO:0000259" key="14">
    <source>
        <dbReference type="PROSITE" id="PS50109"/>
    </source>
</evidence>
<dbReference type="PROSITE" id="PS50885">
    <property type="entry name" value="HAMP"/>
    <property type="match status" value="1"/>
</dbReference>
<dbReference type="GO" id="GO:0005886">
    <property type="term" value="C:plasma membrane"/>
    <property type="evidence" value="ECO:0007669"/>
    <property type="project" value="UniProtKB-SubCell"/>
</dbReference>
<sequence length="634" mass="71088">MKMSILAGSVTALASLIVGSLIINGSSDIIFQNALNRLQYETNIKSLKLISDIKNLSGDAQYLVGTPPIKGIPRAINNSGIDPLDKSSTKTWKLRLATIFSELIRAKENYLQIRYIGIANGGKELIRVDRKGRLIQTIPKNQLQKKGNTGYFKNATKINPGEVYLSDITLNREFGKISEPHTPVIRAAAPVYYNNKLFGILVINMEFNQIFNELIKSTPRELIPYVTNEKGYFLAHPNKAMTYGFDHGNNNRIQSVYPSFNLERTNDLRDIEYTVNSNDDVIHVVKTHYDPLREDRYFAVMQATSRKNLESRSDALEYKSYTIMGILVIVSLIVSAILASRLMKPLSLITAASEDIAHGREVSDLPITSRDEIGELAQSFDTMRHQLKEKERELIVSQGHVHHANKMASLGEMASGMAHEINSPIQTINLIAQRIQRQLKKGISNEDINASMDKITTSVKKVSALIDSLRKVSRDSTSDDFSETRICDLISDAVNMTEERFKVNNIQFDVNFHNISENMTIQCQRLQISQVIINLVNNSNDAISELDDKWIKINIDKIDGKVRFTITDSGSGIPDNIAAKIFEPMFTTKDIGKGTGLSLSISCEIILKHNGRLYINKESPNTCFIIELPVTHIA</sequence>
<dbReference type="InterPro" id="IPR005467">
    <property type="entry name" value="His_kinase_dom"/>
</dbReference>
<organism evidence="16">
    <name type="scientific">hydrothermal vent metagenome</name>
    <dbReference type="NCBI Taxonomy" id="652676"/>
    <lineage>
        <taxon>unclassified sequences</taxon>
        <taxon>metagenomes</taxon>
        <taxon>ecological metagenomes</taxon>
    </lineage>
</organism>
<dbReference type="Gene3D" id="3.30.450.20">
    <property type="entry name" value="PAS domain"/>
    <property type="match status" value="1"/>
</dbReference>
<gene>
    <name evidence="16" type="ORF">MNBD_GAMMA23-1170</name>
</gene>
<evidence type="ECO:0000256" key="13">
    <source>
        <dbReference type="SAM" id="Phobius"/>
    </source>
</evidence>